<reference evidence="2" key="1">
    <citation type="submission" date="2016-10" db="EMBL/GenBank/DDBJ databases">
        <authorList>
            <person name="Varghese N."/>
            <person name="Submissions S."/>
        </authorList>
    </citation>
    <scope>NUCLEOTIDE SEQUENCE [LARGE SCALE GENOMIC DNA]</scope>
    <source>
        <strain evidence="2">CGMCC 1.10369</strain>
    </source>
</reference>
<dbReference type="EMBL" id="FNIL01000003">
    <property type="protein sequence ID" value="SDN71306.1"/>
    <property type="molecule type" value="Genomic_DNA"/>
</dbReference>
<proteinExistence type="predicted"/>
<sequence>MFGRKRKGNPEKDQENKEPDIIECSIDDVRGAVSLFMKDADDRLSLRAIINADNKIDFSFLHDYLGGVPDRPFYMSKETFDIFADPDFARHIDRAQIACDQYFLEKGEHPVAPGDSSGKINYFKLKNYLKEEPPFDLFLHPEDRMVTHRKPAEK</sequence>
<evidence type="ECO:0000313" key="1">
    <source>
        <dbReference type="EMBL" id="SDN71306.1"/>
    </source>
</evidence>
<dbReference type="Pfam" id="PF13075">
    <property type="entry name" value="DUF3939"/>
    <property type="match status" value="1"/>
</dbReference>
<gene>
    <name evidence="1" type="ORF">SAMN04488053_10314</name>
</gene>
<keyword evidence="2" id="KW-1185">Reference proteome</keyword>
<evidence type="ECO:0008006" key="3">
    <source>
        <dbReference type="Google" id="ProtNLM"/>
    </source>
</evidence>
<protein>
    <recommendedName>
        <fullName evidence="3">DUF3939 domain-containing protein</fullName>
    </recommendedName>
</protein>
<organism evidence="1 2">
    <name type="scientific">Alkalicoccus daliensis</name>
    <dbReference type="NCBI Taxonomy" id="745820"/>
    <lineage>
        <taxon>Bacteria</taxon>
        <taxon>Bacillati</taxon>
        <taxon>Bacillota</taxon>
        <taxon>Bacilli</taxon>
        <taxon>Bacillales</taxon>
        <taxon>Bacillaceae</taxon>
        <taxon>Alkalicoccus</taxon>
    </lineage>
</organism>
<dbReference type="RefSeq" id="WP_090841864.1">
    <property type="nucleotide sequence ID" value="NZ_FNIL01000003.1"/>
</dbReference>
<dbReference type="InterPro" id="IPR025071">
    <property type="entry name" value="DUF3939"/>
</dbReference>
<evidence type="ECO:0000313" key="2">
    <source>
        <dbReference type="Proteomes" id="UP000198778"/>
    </source>
</evidence>
<accession>A0A1H0DMN7</accession>
<dbReference type="STRING" id="745820.SAMN04488053_10314"/>
<dbReference type="OrthoDB" id="2352834at2"/>
<dbReference type="AlphaFoldDB" id="A0A1H0DMN7"/>
<name>A0A1H0DMN7_9BACI</name>
<dbReference type="Proteomes" id="UP000198778">
    <property type="component" value="Unassembled WGS sequence"/>
</dbReference>